<accession>A0A645FVA4</accession>
<feature type="transmembrane region" description="Helical" evidence="1">
    <location>
        <begin position="45"/>
        <end position="68"/>
    </location>
</feature>
<protein>
    <submittedName>
        <fullName evidence="2">Uncharacterized protein</fullName>
    </submittedName>
</protein>
<organism evidence="2">
    <name type="scientific">bioreactor metagenome</name>
    <dbReference type="NCBI Taxonomy" id="1076179"/>
    <lineage>
        <taxon>unclassified sequences</taxon>
        <taxon>metagenomes</taxon>
        <taxon>ecological metagenomes</taxon>
    </lineage>
</organism>
<keyword evidence="1" id="KW-0812">Transmembrane</keyword>
<sequence>MKTQNLESSFALPKWLRIMASAVGFIILALGLGKLFSHSIAELKLMFPYILVGVVCFSIGGISTSMSLSPEGVVHVRSVWGKKKEETLSWDVINSVVLQRKKNMFYARFFKENGKGWQIPFKISQLEAFNSYMKRYHSDINIEDITDM</sequence>
<keyword evidence="1" id="KW-0472">Membrane</keyword>
<comment type="caution">
    <text evidence="2">The sequence shown here is derived from an EMBL/GenBank/DDBJ whole genome shotgun (WGS) entry which is preliminary data.</text>
</comment>
<reference evidence="2" key="1">
    <citation type="submission" date="2019-08" db="EMBL/GenBank/DDBJ databases">
        <authorList>
            <person name="Kucharzyk K."/>
            <person name="Murdoch R.W."/>
            <person name="Higgins S."/>
            <person name="Loffler F."/>
        </authorList>
    </citation>
    <scope>NUCLEOTIDE SEQUENCE</scope>
</reference>
<evidence type="ECO:0000256" key="1">
    <source>
        <dbReference type="SAM" id="Phobius"/>
    </source>
</evidence>
<proteinExistence type="predicted"/>
<evidence type="ECO:0000313" key="2">
    <source>
        <dbReference type="EMBL" id="MPN17620.1"/>
    </source>
</evidence>
<feature type="transmembrane region" description="Helical" evidence="1">
    <location>
        <begin position="15"/>
        <end position="33"/>
    </location>
</feature>
<name>A0A645FVA4_9ZZZZ</name>
<gene>
    <name evidence="2" type="ORF">SDC9_164975</name>
</gene>
<keyword evidence="1" id="KW-1133">Transmembrane helix</keyword>
<dbReference type="AlphaFoldDB" id="A0A645FVA4"/>
<dbReference type="EMBL" id="VSSQ01064794">
    <property type="protein sequence ID" value="MPN17620.1"/>
    <property type="molecule type" value="Genomic_DNA"/>
</dbReference>